<dbReference type="InterPro" id="IPR037152">
    <property type="entry name" value="L-asparaginase_N_sf"/>
</dbReference>
<dbReference type="Pfam" id="PF17763">
    <property type="entry name" value="Asparaginase_C"/>
    <property type="match status" value="1"/>
</dbReference>
<dbReference type="Gene3D" id="3.40.50.40">
    <property type="match status" value="1"/>
</dbReference>
<dbReference type="InterPro" id="IPR006034">
    <property type="entry name" value="Asparaginase/glutaminase-like"/>
</dbReference>
<name>A0A7V4WV13_CALAY</name>
<organism evidence="7">
    <name type="scientific">Caldithrix abyssi</name>
    <dbReference type="NCBI Taxonomy" id="187145"/>
    <lineage>
        <taxon>Bacteria</taxon>
        <taxon>Pseudomonadati</taxon>
        <taxon>Calditrichota</taxon>
        <taxon>Calditrichia</taxon>
        <taxon>Calditrichales</taxon>
        <taxon>Calditrichaceae</taxon>
        <taxon>Caldithrix</taxon>
    </lineage>
</organism>
<dbReference type="InterPro" id="IPR027473">
    <property type="entry name" value="L-asparaginase_C"/>
</dbReference>
<accession>A0A7V4WV13</accession>
<dbReference type="Pfam" id="PF00710">
    <property type="entry name" value="Asparaginase"/>
    <property type="match status" value="1"/>
</dbReference>
<dbReference type="PANTHER" id="PTHR11707:SF28">
    <property type="entry name" value="60 KDA LYSOPHOSPHOLIPASE"/>
    <property type="match status" value="1"/>
</dbReference>
<comment type="caution">
    <text evidence="7">The sequence shown here is derived from an EMBL/GenBank/DDBJ whole genome shotgun (WGS) entry which is preliminary data.</text>
</comment>
<dbReference type="SMART" id="SM00870">
    <property type="entry name" value="Asparaginase"/>
    <property type="match status" value="1"/>
</dbReference>
<proteinExistence type="inferred from homology"/>
<dbReference type="CDD" id="cd08963">
    <property type="entry name" value="L-asparaginase_I"/>
    <property type="match status" value="1"/>
</dbReference>
<dbReference type="AlphaFoldDB" id="A0A7V4WV13"/>
<dbReference type="SFLD" id="SFLDS00057">
    <property type="entry name" value="Glutaminase/Asparaginase"/>
    <property type="match status" value="1"/>
</dbReference>
<dbReference type="PRINTS" id="PR00139">
    <property type="entry name" value="ASNGLNASE"/>
</dbReference>
<evidence type="ECO:0000313" key="7">
    <source>
        <dbReference type="EMBL" id="HGY55007.1"/>
    </source>
</evidence>
<evidence type="ECO:0000256" key="1">
    <source>
        <dbReference type="ARBA" id="ARBA00010518"/>
    </source>
</evidence>
<dbReference type="InterPro" id="IPR041725">
    <property type="entry name" value="L-asparaginase_I"/>
</dbReference>
<gene>
    <name evidence="7" type="ORF">ENK44_04855</name>
</gene>
<dbReference type="SUPFAM" id="SSF53774">
    <property type="entry name" value="Glutaminase/Asparaginase"/>
    <property type="match status" value="1"/>
</dbReference>
<protein>
    <submittedName>
        <fullName evidence="7">Asparaginase</fullName>
    </submittedName>
</protein>
<evidence type="ECO:0000256" key="3">
    <source>
        <dbReference type="PIRSR" id="PIRSR001220-2"/>
    </source>
</evidence>
<feature type="binding site" evidence="3">
    <location>
        <position position="56"/>
    </location>
    <ligand>
        <name>substrate</name>
    </ligand>
</feature>
<reference evidence="7" key="1">
    <citation type="journal article" date="2020" name="mSystems">
        <title>Genome- and Community-Level Interaction Insights into Carbon Utilization and Element Cycling Functions of Hydrothermarchaeota in Hydrothermal Sediment.</title>
        <authorList>
            <person name="Zhou Z."/>
            <person name="Liu Y."/>
            <person name="Xu W."/>
            <person name="Pan J."/>
            <person name="Luo Z.H."/>
            <person name="Li M."/>
        </authorList>
    </citation>
    <scope>NUCLEOTIDE SEQUENCE [LARGE SCALE GENOMIC DNA]</scope>
    <source>
        <strain evidence="7">HyVt-577</strain>
    </source>
</reference>
<dbReference type="InterPro" id="IPR027475">
    <property type="entry name" value="Asparaginase/glutaminase_AS2"/>
</dbReference>
<dbReference type="Gene3D" id="3.40.50.1170">
    <property type="entry name" value="L-asparaginase, N-terminal domain"/>
    <property type="match status" value="1"/>
</dbReference>
<feature type="binding site" evidence="3">
    <location>
        <begin position="87"/>
        <end position="88"/>
    </location>
    <ligand>
        <name>substrate</name>
    </ligand>
</feature>
<dbReference type="PROSITE" id="PS00917">
    <property type="entry name" value="ASN_GLN_ASE_2"/>
    <property type="match status" value="1"/>
</dbReference>
<evidence type="ECO:0000256" key="4">
    <source>
        <dbReference type="PROSITE-ProRule" id="PRU10100"/>
    </source>
</evidence>
<dbReference type="PIRSF" id="PIRSF001220">
    <property type="entry name" value="L-ASNase_gatD"/>
    <property type="match status" value="1"/>
</dbReference>
<dbReference type="InterPro" id="IPR040919">
    <property type="entry name" value="Asparaginase_C"/>
</dbReference>
<evidence type="ECO:0000259" key="5">
    <source>
        <dbReference type="Pfam" id="PF00710"/>
    </source>
</evidence>
<dbReference type="EMBL" id="DRQG01000041">
    <property type="protein sequence ID" value="HGY55007.1"/>
    <property type="molecule type" value="Genomic_DNA"/>
</dbReference>
<feature type="domain" description="L-asparaginase N-terminal" evidence="5">
    <location>
        <begin position="3"/>
        <end position="188"/>
    </location>
</feature>
<dbReference type="Proteomes" id="UP000885779">
    <property type="component" value="Unassembled WGS sequence"/>
</dbReference>
<feature type="domain" description="Asparaginase/glutaminase C-terminal" evidence="6">
    <location>
        <begin position="205"/>
        <end position="321"/>
    </location>
</feature>
<sequence>MKKILLIHTGGTFGMVPSHPNKILKPGSFQNEVLTRVPELQKLAAIDVAIPFNLDSSDIAGEEWDILGRLIFENLDDYDGFVVIHGTDTMVYTAAALSFSLSNLPKPVVLTGSQRPLSKLRSDARFNLIDAVELATMEIPEVMIVFGGHVLRGNRAKKISVTRYEAFDTPNFPHLGEIGLHIEIKKQHLQSPDKSMAFFPGFRQQVAVISAQPGFAPDYHIPLLHSDLKAFILLGFGSGNLPARSFDWTPFVKEATQNGKPVFIGSHSPHGRIDLNLYECARRAMEAGAVGLGEMTYEAAYVKLQKILVKSTKMDDIIALMEQNWAGEK</sequence>
<evidence type="ECO:0000256" key="2">
    <source>
        <dbReference type="PIRSR" id="PIRSR001220-1"/>
    </source>
</evidence>
<dbReference type="PROSITE" id="PS51732">
    <property type="entry name" value="ASN_GLN_ASE_3"/>
    <property type="match status" value="1"/>
</dbReference>
<dbReference type="PIRSF" id="PIRSF500176">
    <property type="entry name" value="L_ASNase"/>
    <property type="match status" value="1"/>
</dbReference>
<dbReference type="FunFam" id="3.40.50.1170:FF:000001">
    <property type="entry name" value="L-asparaginase 2"/>
    <property type="match status" value="1"/>
</dbReference>
<dbReference type="InterPro" id="IPR027474">
    <property type="entry name" value="L-asparaginase_N"/>
</dbReference>
<dbReference type="GO" id="GO:0004067">
    <property type="term" value="F:asparaginase activity"/>
    <property type="evidence" value="ECO:0007669"/>
    <property type="project" value="UniProtKB-UniRule"/>
</dbReference>
<feature type="active site" description="O-isoaspartyl threonine intermediate" evidence="2">
    <location>
        <position position="12"/>
    </location>
</feature>
<evidence type="ECO:0000259" key="6">
    <source>
        <dbReference type="Pfam" id="PF17763"/>
    </source>
</evidence>
<dbReference type="PANTHER" id="PTHR11707">
    <property type="entry name" value="L-ASPARAGINASE"/>
    <property type="match status" value="1"/>
</dbReference>
<feature type="active site" evidence="4">
    <location>
        <position position="87"/>
    </location>
</feature>
<comment type="similarity">
    <text evidence="1">Belongs to the asparaginase 1 family.</text>
</comment>
<dbReference type="InterPro" id="IPR036152">
    <property type="entry name" value="Asp/glu_Ase-like_sf"/>
</dbReference>